<organism evidence="2 3">
    <name type="scientific">Microbacterium ginsengisoli</name>
    <dbReference type="NCBI Taxonomy" id="400772"/>
    <lineage>
        <taxon>Bacteria</taxon>
        <taxon>Bacillati</taxon>
        <taxon>Actinomycetota</taxon>
        <taxon>Actinomycetes</taxon>
        <taxon>Micrococcales</taxon>
        <taxon>Microbacteriaceae</taxon>
        <taxon>Microbacterium</taxon>
    </lineage>
</organism>
<reference evidence="2 3" key="1">
    <citation type="submission" date="2015-02" db="EMBL/GenBank/DDBJ databases">
        <title>Draft genome sequences of ten Microbacterium spp. with emphasis on heavy metal contaminated environments.</title>
        <authorList>
            <person name="Corretto E."/>
        </authorList>
    </citation>
    <scope>NUCLEOTIDE SEQUENCE [LARGE SCALE GENOMIC DNA]</scope>
    <source>
        <strain evidence="2 3">DSM 18659</strain>
    </source>
</reference>
<dbReference type="AlphaFoldDB" id="A0A0F0LT07"/>
<gene>
    <name evidence="1" type="ORF">DCP95_12400</name>
    <name evidence="2" type="ORF">RR49_01933</name>
</gene>
<reference evidence="1 4" key="2">
    <citation type="journal article" date="2018" name="Nat. Biotechnol.">
        <title>A standardized bacterial taxonomy based on genome phylogeny substantially revises the tree of life.</title>
        <authorList>
            <person name="Parks D.H."/>
            <person name="Chuvochina M."/>
            <person name="Waite D.W."/>
            <person name="Rinke C."/>
            <person name="Skarshewski A."/>
            <person name="Chaumeil P.A."/>
            <person name="Hugenholtz P."/>
        </authorList>
    </citation>
    <scope>NUCLEOTIDE SEQUENCE [LARGE SCALE GENOMIC DNA]</scope>
    <source>
        <strain evidence="1">UBA9152</strain>
    </source>
</reference>
<name>A0A0F0LT07_9MICO</name>
<dbReference type="PANTHER" id="PTHR39180:SF2">
    <property type="entry name" value="DUF1641 DOMAIN-CONTAINING PROTEIN"/>
    <property type="match status" value="1"/>
</dbReference>
<dbReference type="PANTHER" id="PTHR39180">
    <property type="match status" value="1"/>
</dbReference>
<evidence type="ECO:0000313" key="3">
    <source>
        <dbReference type="Proteomes" id="UP000033451"/>
    </source>
</evidence>
<dbReference type="Proteomes" id="UP000033451">
    <property type="component" value="Unassembled WGS sequence"/>
</dbReference>
<dbReference type="InterPro" id="IPR012440">
    <property type="entry name" value="DUF1641"/>
</dbReference>
<dbReference type="STRING" id="400772.RR49_01933"/>
<dbReference type="OrthoDB" id="9034370at2"/>
<sequence>MSAPVLDVVAASDADAIRLQQRLSDPGTVATLNHLLDNAEMVAGLLDVVAGFFAHSDNIIDNVAGSYHEAVAMVTASPAGKRVVDALPKFVKLADQTLPLVEHIADVDLVERLNRSGLLDPALLDLTWRVAEGVHRAQRQATEEADQKPAGLMKIAGMANDPDVRRGLVFALRIVKELGRSLRAEGAADDAQEEGKTA</sequence>
<dbReference type="EMBL" id="DMNG01000214">
    <property type="protein sequence ID" value="HAN25346.1"/>
    <property type="molecule type" value="Genomic_DNA"/>
</dbReference>
<proteinExistence type="predicted"/>
<dbReference type="EMBL" id="JYIY01000075">
    <property type="protein sequence ID" value="KJL36253.1"/>
    <property type="molecule type" value="Genomic_DNA"/>
</dbReference>
<dbReference type="PATRIC" id="fig|400772.4.peg.1949"/>
<evidence type="ECO:0000313" key="1">
    <source>
        <dbReference type="EMBL" id="HAN25346.1"/>
    </source>
</evidence>
<dbReference type="Pfam" id="PF07849">
    <property type="entry name" value="DUF1641"/>
    <property type="match status" value="1"/>
</dbReference>
<dbReference type="RefSeq" id="WP_045247831.1">
    <property type="nucleotide sequence ID" value="NZ_JBOFAV010000009.1"/>
</dbReference>
<comment type="caution">
    <text evidence="2">The sequence shown here is derived from an EMBL/GenBank/DDBJ whole genome shotgun (WGS) entry which is preliminary data.</text>
</comment>
<accession>A0A0F0LT07</accession>
<keyword evidence="3" id="KW-1185">Reference proteome</keyword>
<protein>
    <submittedName>
        <fullName evidence="1">DUF1641 domain-containing protein</fullName>
    </submittedName>
</protein>
<evidence type="ECO:0000313" key="4">
    <source>
        <dbReference type="Proteomes" id="UP000257479"/>
    </source>
</evidence>
<evidence type="ECO:0000313" key="2">
    <source>
        <dbReference type="EMBL" id="KJL36253.1"/>
    </source>
</evidence>
<dbReference type="Proteomes" id="UP000257479">
    <property type="component" value="Unassembled WGS sequence"/>
</dbReference>